<feature type="region of interest" description="Disordered" evidence="1">
    <location>
        <begin position="40"/>
        <end position="61"/>
    </location>
</feature>
<name>A0A9P9X9L1_9PEZI</name>
<comment type="caution">
    <text evidence="2">The sequence shown here is derived from an EMBL/GenBank/DDBJ whole genome shotgun (WGS) entry which is preliminary data.</text>
</comment>
<keyword evidence="3" id="KW-1185">Reference proteome</keyword>
<evidence type="ECO:0000256" key="1">
    <source>
        <dbReference type="SAM" id="MobiDB-lite"/>
    </source>
</evidence>
<proteinExistence type="predicted"/>
<evidence type="ECO:0000313" key="3">
    <source>
        <dbReference type="Proteomes" id="UP001056436"/>
    </source>
</evidence>
<accession>A0A9P9X9L1</accession>
<protein>
    <submittedName>
        <fullName evidence="2">Uncharacterized protein</fullName>
    </submittedName>
</protein>
<dbReference type="EMBL" id="SDAQ01000074">
    <property type="protein sequence ID" value="KAI3543031.1"/>
    <property type="molecule type" value="Genomic_DNA"/>
</dbReference>
<gene>
    <name evidence="2" type="ORF">CABS02_10155</name>
</gene>
<organism evidence="2 3">
    <name type="scientific">Colletotrichum abscissum</name>
    <dbReference type="NCBI Taxonomy" id="1671311"/>
    <lineage>
        <taxon>Eukaryota</taxon>
        <taxon>Fungi</taxon>
        <taxon>Dikarya</taxon>
        <taxon>Ascomycota</taxon>
        <taxon>Pezizomycotina</taxon>
        <taxon>Sordariomycetes</taxon>
        <taxon>Hypocreomycetidae</taxon>
        <taxon>Glomerellales</taxon>
        <taxon>Glomerellaceae</taxon>
        <taxon>Colletotrichum</taxon>
        <taxon>Colletotrichum acutatum species complex</taxon>
    </lineage>
</organism>
<dbReference type="Proteomes" id="UP001056436">
    <property type="component" value="Unassembled WGS sequence"/>
</dbReference>
<dbReference type="AlphaFoldDB" id="A0A9P9X9L1"/>
<sequence>MKKRMGITDRGESWAAASLQRLHLLQETCRSPPELTEVLPGLGEWPPKVPPPTGAGCTRRPPLQAPTGITSFLAGQVPNNARLHLSSRGRINSGPGYSLYGVDTAIEKR</sequence>
<evidence type="ECO:0000313" key="2">
    <source>
        <dbReference type="EMBL" id="KAI3543031.1"/>
    </source>
</evidence>
<reference evidence="2" key="1">
    <citation type="submission" date="2019-01" db="EMBL/GenBank/DDBJ databases">
        <title>Colletotrichum abscissum LGMF1257.</title>
        <authorList>
            <person name="Baroncelli R."/>
        </authorList>
    </citation>
    <scope>NUCLEOTIDE SEQUENCE</scope>
    <source>
        <strain evidence="2">Ca142</strain>
    </source>
</reference>